<dbReference type="PANTHER" id="PTHR23130">
    <property type="entry name" value="CYTOCHROME B561 AND DOMON DOMAIN-CONTAINING PROTEIN"/>
    <property type="match status" value="1"/>
</dbReference>
<dbReference type="Proteomes" id="UP000233551">
    <property type="component" value="Unassembled WGS sequence"/>
</dbReference>
<dbReference type="EMBL" id="PGOL01000846">
    <property type="protein sequence ID" value="PKI64217.1"/>
    <property type="molecule type" value="Genomic_DNA"/>
</dbReference>
<dbReference type="InterPro" id="IPR045265">
    <property type="entry name" value="AIR12_DOMON"/>
</dbReference>
<dbReference type="STRING" id="22663.A0A2I0K6P6"/>
<gene>
    <name evidence="1" type="ORF">CRG98_015404</name>
</gene>
<dbReference type="GeneID" id="116204395"/>
<accession>A0A2I0K6P6</accession>
<dbReference type="AlphaFoldDB" id="A0A2I0K6P6"/>
<dbReference type="Pfam" id="PF04526">
    <property type="entry name" value="DUF568"/>
    <property type="match status" value="1"/>
</dbReference>
<reference evidence="1 2" key="1">
    <citation type="submission" date="2017-11" db="EMBL/GenBank/DDBJ databases">
        <title>De-novo sequencing of pomegranate (Punica granatum L.) genome.</title>
        <authorList>
            <person name="Akparov Z."/>
            <person name="Amiraslanov A."/>
            <person name="Hajiyeva S."/>
            <person name="Abbasov M."/>
            <person name="Kaur K."/>
            <person name="Hamwieh A."/>
            <person name="Solovyev V."/>
            <person name="Salamov A."/>
            <person name="Braich B."/>
            <person name="Kosarev P."/>
            <person name="Mahmoud A."/>
            <person name="Hajiyev E."/>
            <person name="Babayeva S."/>
            <person name="Izzatullayeva V."/>
            <person name="Mammadov A."/>
            <person name="Mammadov A."/>
            <person name="Sharifova S."/>
            <person name="Ojaghi J."/>
            <person name="Eynullazada K."/>
            <person name="Bayramov B."/>
            <person name="Abdulazimova A."/>
            <person name="Shahmuradov I."/>
        </authorList>
    </citation>
    <scope>NUCLEOTIDE SEQUENCE [LARGE SCALE GENOMIC DNA]</scope>
    <source>
        <strain evidence="2">cv. AG2017</strain>
        <tissue evidence="1">Leaf</tissue>
    </source>
</reference>
<sequence length="103" mass="10720">MLGSQAIVAFQNPNGTMNVYTTPINSYNPSMRPGPLSFGVSNVSGVYSYNEMTIFASVGPLENATGVNHVWQAGGSVSSGVPSIHAISGPNLQSMGKIDFLSP</sequence>
<evidence type="ECO:0000313" key="1">
    <source>
        <dbReference type="EMBL" id="PKI64217.1"/>
    </source>
</evidence>
<protein>
    <submittedName>
        <fullName evidence="1">Uncharacterized protein</fullName>
    </submittedName>
</protein>
<dbReference type="OrthoDB" id="19261at2759"/>
<keyword evidence="2" id="KW-1185">Reference proteome</keyword>
<proteinExistence type="predicted"/>
<evidence type="ECO:0000313" key="2">
    <source>
        <dbReference type="Proteomes" id="UP000233551"/>
    </source>
</evidence>
<dbReference type="PANTHER" id="PTHR23130:SF159">
    <property type="entry name" value="OS08G0335600 PROTEIN"/>
    <property type="match status" value="1"/>
</dbReference>
<name>A0A2I0K6P6_PUNGR</name>
<comment type="caution">
    <text evidence="1">The sequence shown here is derived from an EMBL/GenBank/DDBJ whole genome shotgun (WGS) entry which is preliminary data.</text>
</comment>
<organism evidence="1 2">
    <name type="scientific">Punica granatum</name>
    <name type="common">Pomegranate</name>
    <dbReference type="NCBI Taxonomy" id="22663"/>
    <lineage>
        <taxon>Eukaryota</taxon>
        <taxon>Viridiplantae</taxon>
        <taxon>Streptophyta</taxon>
        <taxon>Embryophyta</taxon>
        <taxon>Tracheophyta</taxon>
        <taxon>Spermatophyta</taxon>
        <taxon>Magnoliopsida</taxon>
        <taxon>eudicotyledons</taxon>
        <taxon>Gunneridae</taxon>
        <taxon>Pentapetalae</taxon>
        <taxon>rosids</taxon>
        <taxon>malvids</taxon>
        <taxon>Myrtales</taxon>
        <taxon>Lythraceae</taxon>
        <taxon>Punica</taxon>
    </lineage>
</organism>